<sequence>MSDAGSKTQFDLDISGVAGFFGGDVSVSAMATVHIYEGRKWLGWYNQPGSYEIAKRYGQLSRSRFWDALYPGVNVDPAVLFEYDGGDGPKFTATQSGTVLPKTGHVANLFADECSDLDPVHLPPDIVMRKTSPGFVTIAKLDYAPSTNDITRKNGIFTSILASIPIIVSLGACVGCAFIRDWYCFAIILLGVISSGLSCYVIGLGTLRFKHPPPARGAPPGDGVLENGGSELIIMKGPEGAINAVTRGNSRSTTTASQSTTALGAFVVQLLLIPQSSLHGQLLFLATLACAWAYNSYLASFDRAGIQRAILSEQVLKLKEGQLKRYRLGTRTAMVTFALLLLAPAPEDAIRRVLNDLLPNDTEVWRRWKSEVLTRIAAQFPPEGSECATEFSFGFPQEVPPPESDRPEDLLQTLYNDATSGAAVYNFYQG</sequence>
<feature type="transmembrane region" description="Helical" evidence="1">
    <location>
        <begin position="186"/>
        <end position="207"/>
    </location>
</feature>
<proteinExistence type="predicted"/>
<keyword evidence="3" id="KW-1185">Reference proteome</keyword>
<dbReference type="OMA" id="CAFIRDW"/>
<dbReference type="EMBL" id="MNAD01001640">
    <property type="protein sequence ID" value="OJT02948.1"/>
    <property type="molecule type" value="Genomic_DNA"/>
</dbReference>
<dbReference type="AlphaFoldDB" id="A0A1M2V5S9"/>
<evidence type="ECO:0000313" key="2">
    <source>
        <dbReference type="EMBL" id="OJT02948.1"/>
    </source>
</evidence>
<protein>
    <submittedName>
        <fullName evidence="2">Uncharacterized protein</fullName>
    </submittedName>
</protein>
<comment type="caution">
    <text evidence="2">The sequence shown here is derived from an EMBL/GenBank/DDBJ whole genome shotgun (WGS) entry which is preliminary data.</text>
</comment>
<keyword evidence="1" id="KW-1133">Transmembrane helix</keyword>
<accession>A0A1M2V5S9</accession>
<dbReference type="Proteomes" id="UP000184267">
    <property type="component" value="Unassembled WGS sequence"/>
</dbReference>
<dbReference type="OrthoDB" id="2366471at2759"/>
<organism evidence="2 3">
    <name type="scientific">Trametes pubescens</name>
    <name type="common">White-rot fungus</name>
    <dbReference type="NCBI Taxonomy" id="154538"/>
    <lineage>
        <taxon>Eukaryota</taxon>
        <taxon>Fungi</taxon>
        <taxon>Dikarya</taxon>
        <taxon>Basidiomycota</taxon>
        <taxon>Agaricomycotina</taxon>
        <taxon>Agaricomycetes</taxon>
        <taxon>Polyporales</taxon>
        <taxon>Polyporaceae</taxon>
        <taxon>Trametes</taxon>
    </lineage>
</organism>
<keyword evidence="1" id="KW-0812">Transmembrane</keyword>
<evidence type="ECO:0000313" key="3">
    <source>
        <dbReference type="Proteomes" id="UP000184267"/>
    </source>
</evidence>
<dbReference type="STRING" id="154538.A0A1M2V5S9"/>
<reference evidence="2 3" key="1">
    <citation type="submission" date="2016-10" db="EMBL/GenBank/DDBJ databases">
        <title>Genome sequence of the basidiomycete white-rot fungus Trametes pubescens.</title>
        <authorList>
            <person name="Makela M.R."/>
            <person name="Granchi Z."/>
            <person name="Peng M."/>
            <person name="De Vries R.P."/>
            <person name="Grigoriev I."/>
            <person name="Riley R."/>
            <person name="Hilden K."/>
        </authorList>
    </citation>
    <scope>NUCLEOTIDE SEQUENCE [LARGE SCALE GENOMIC DNA]</scope>
    <source>
        <strain evidence="2 3">FBCC735</strain>
    </source>
</reference>
<gene>
    <name evidence="2" type="ORF">TRAPUB_6487</name>
</gene>
<keyword evidence="1" id="KW-0472">Membrane</keyword>
<name>A0A1M2V5S9_TRAPU</name>
<feature type="transmembrane region" description="Helical" evidence="1">
    <location>
        <begin position="156"/>
        <end position="180"/>
    </location>
</feature>
<evidence type="ECO:0000256" key="1">
    <source>
        <dbReference type="SAM" id="Phobius"/>
    </source>
</evidence>